<dbReference type="InterPro" id="IPR050706">
    <property type="entry name" value="Cyclic-di-GMP_PDE-like"/>
</dbReference>
<dbReference type="PANTHER" id="PTHR33121:SF70">
    <property type="entry name" value="SIGNALING PROTEIN YKOW"/>
    <property type="match status" value="1"/>
</dbReference>
<reference evidence="2 3" key="1">
    <citation type="submission" date="2016-12" db="EMBL/GenBank/DDBJ databases">
        <authorList>
            <person name="Song W.-J."/>
            <person name="Kurnit D.M."/>
        </authorList>
    </citation>
    <scope>NUCLEOTIDE SEQUENCE [LARGE SCALE GENOMIC DNA]</scope>
    <source>
        <strain evidence="2 3">IMCC3135</strain>
    </source>
</reference>
<name>A0A2Z2P740_9GAMM</name>
<organism evidence="2 3">
    <name type="scientific">Granulosicoccus antarcticus IMCC3135</name>
    <dbReference type="NCBI Taxonomy" id="1192854"/>
    <lineage>
        <taxon>Bacteria</taxon>
        <taxon>Pseudomonadati</taxon>
        <taxon>Pseudomonadota</taxon>
        <taxon>Gammaproteobacteria</taxon>
        <taxon>Chromatiales</taxon>
        <taxon>Granulosicoccaceae</taxon>
        <taxon>Granulosicoccus</taxon>
    </lineage>
</organism>
<dbReference type="AlphaFoldDB" id="A0A2Z2P740"/>
<dbReference type="Proteomes" id="UP000250079">
    <property type="component" value="Chromosome"/>
</dbReference>
<dbReference type="CDD" id="cd01948">
    <property type="entry name" value="EAL"/>
    <property type="match status" value="1"/>
</dbReference>
<proteinExistence type="predicted"/>
<dbReference type="KEGG" id="gai:IMCC3135_32310"/>
<dbReference type="InterPro" id="IPR035919">
    <property type="entry name" value="EAL_sf"/>
</dbReference>
<evidence type="ECO:0000313" key="3">
    <source>
        <dbReference type="Proteomes" id="UP000250079"/>
    </source>
</evidence>
<dbReference type="RefSeq" id="WP_088921275.1">
    <property type="nucleotide sequence ID" value="NZ_CP018632.1"/>
</dbReference>
<dbReference type="EMBL" id="CP018632">
    <property type="protein sequence ID" value="ASJ76507.1"/>
    <property type="molecule type" value="Genomic_DNA"/>
</dbReference>
<dbReference type="Gene3D" id="3.20.20.450">
    <property type="entry name" value="EAL domain"/>
    <property type="match status" value="1"/>
</dbReference>
<dbReference type="GO" id="GO:0071111">
    <property type="term" value="F:cyclic-guanylate-specific phosphodiesterase activity"/>
    <property type="evidence" value="ECO:0007669"/>
    <property type="project" value="InterPro"/>
</dbReference>
<protein>
    <submittedName>
        <fullName evidence="2">Putative signaling protein</fullName>
    </submittedName>
</protein>
<evidence type="ECO:0000313" key="2">
    <source>
        <dbReference type="EMBL" id="ASJ76507.1"/>
    </source>
</evidence>
<dbReference type="SUPFAM" id="SSF141868">
    <property type="entry name" value="EAL domain-like"/>
    <property type="match status" value="1"/>
</dbReference>
<sequence>MSRQVTREALEQAMRNDELVLFYQPKVCLLTGDVLGAEALVRWTDNSNVVLSPDEFLPLVESSGLLHDLTLQLLDQLVAAIVTLRDTAPAATQAGAVAHLPGALENRRSLALSINVAPDDLASRTISNQIHALLQAGTISAPELQIEITESAVMGNVDRVYDDLVRLKNMGIKILMDDFGTGYSSIDRLSQLPFDSLKLDQGVVKRMATSRQNLDVVRSAISMARELGMTSVAEGIETESVYNFLIAHGCEEGQGYFLGRPMSLHDFKGFVCAEHDFEGSQIGRVHQASLNLLRFRKALLDAAFCSRFGGGVALQSVADPGMQPDVALSRLGVWYFGIGQRLAGFEAFREIEQPLRLVHASGLEFLQQLEQGKSTGTLDQHLADFDSQIDRLVSLLHTLERAILTRKSQGSSPNPQ</sequence>
<gene>
    <name evidence="2" type="ORF">IMCC3135_32310</name>
</gene>
<keyword evidence="3" id="KW-1185">Reference proteome</keyword>
<dbReference type="Pfam" id="PF00563">
    <property type="entry name" value="EAL"/>
    <property type="match status" value="1"/>
</dbReference>
<dbReference type="InterPro" id="IPR001633">
    <property type="entry name" value="EAL_dom"/>
</dbReference>
<dbReference type="SMART" id="SM00052">
    <property type="entry name" value="EAL"/>
    <property type="match status" value="1"/>
</dbReference>
<evidence type="ECO:0000259" key="1">
    <source>
        <dbReference type="PROSITE" id="PS50883"/>
    </source>
</evidence>
<accession>A0A2Z2P740</accession>
<dbReference type="PROSITE" id="PS50883">
    <property type="entry name" value="EAL"/>
    <property type="match status" value="1"/>
</dbReference>
<dbReference type="Gene3D" id="1.20.120.30">
    <property type="entry name" value="Aspartate receptor, ligand-binding domain"/>
    <property type="match status" value="1"/>
</dbReference>
<dbReference type="PANTHER" id="PTHR33121">
    <property type="entry name" value="CYCLIC DI-GMP PHOSPHODIESTERASE PDEF"/>
    <property type="match status" value="1"/>
</dbReference>
<feature type="domain" description="EAL" evidence="1">
    <location>
        <begin position="3"/>
        <end position="275"/>
    </location>
</feature>
<dbReference type="OrthoDB" id="8553030at2"/>